<name>A0A6A5YZC1_9PLEO</name>
<dbReference type="AlphaFoldDB" id="A0A6A5YZC1"/>
<gene>
    <name evidence="1" type="ORF">BDV96DRAFT_580876</name>
</gene>
<protein>
    <submittedName>
        <fullName evidence="1">Uncharacterized protein</fullName>
    </submittedName>
</protein>
<keyword evidence="2" id="KW-1185">Reference proteome</keyword>
<sequence length="263" mass="30173">MPRAYSPTPTDVRLTRAALALLGLPNELTLLILDFAHYWVEVTHECIDHYVVVNEWSLDSSGAHLYLSANLPQSDPRYPDEEIRIKEIAWTIVSHDQGWTTDHTEGTYQTSSWFEVSIVRHNTPGNPTEFDQYTHQDLYVVGEAVHWGDGWKIVPRPSENIEFQRLHSPALQRYEEGKYAWWLQGNKVAKGTSVFEDDMVKRYRVLWGCEGNVALDGNEGAGGGEDFIKSLQKGDIIVVWARAKRRGWENHVFGVRMTLRYSI</sequence>
<dbReference type="OrthoDB" id="66095at2759"/>
<evidence type="ECO:0000313" key="1">
    <source>
        <dbReference type="EMBL" id="KAF2111927.1"/>
    </source>
</evidence>
<dbReference type="EMBL" id="ML977332">
    <property type="protein sequence ID" value="KAF2111927.1"/>
    <property type="molecule type" value="Genomic_DNA"/>
</dbReference>
<evidence type="ECO:0000313" key="2">
    <source>
        <dbReference type="Proteomes" id="UP000799770"/>
    </source>
</evidence>
<proteinExistence type="predicted"/>
<dbReference type="Proteomes" id="UP000799770">
    <property type="component" value="Unassembled WGS sequence"/>
</dbReference>
<reference evidence="1" key="1">
    <citation type="journal article" date="2020" name="Stud. Mycol.">
        <title>101 Dothideomycetes genomes: a test case for predicting lifestyles and emergence of pathogens.</title>
        <authorList>
            <person name="Haridas S."/>
            <person name="Albert R."/>
            <person name="Binder M."/>
            <person name="Bloem J."/>
            <person name="Labutti K."/>
            <person name="Salamov A."/>
            <person name="Andreopoulos B."/>
            <person name="Baker S."/>
            <person name="Barry K."/>
            <person name="Bills G."/>
            <person name="Bluhm B."/>
            <person name="Cannon C."/>
            <person name="Castanera R."/>
            <person name="Culley D."/>
            <person name="Daum C."/>
            <person name="Ezra D."/>
            <person name="Gonzalez J."/>
            <person name="Henrissat B."/>
            <person name="Kuo A."/>
            <person name="Liang C."/>
            <person name="Lipzen A."/>
            <person name="Lutzoni F."/>
            <person name="Magnuson J."/>
            <person name="Mondo S."/>
            <person name="Nolan M."/>
            <person name="Ohm R."/>
            <person name="Pangilinan J."/>
            <person name="Park H.-J."/>
            <person name="Ramirez L."/>
            <person name="Alfaro M."/>
            <person name="Sun H."/>
            <person name="Tritt A."/>
            <person name="Yoshinaga Y."/>
            <person name="Zwiers L.-H."/>
            <person name="Turgeon B."/>
            <person name="Goodwin S."/>
            <person name="Spatafora J."/>
            <person name="Crous P."/>
            <person name="Grigoriev I."/>
        </authorList>
    </citation>
    <scope>NUCLEOTIDE SEQUENCE</scope>
    <source>
        <strain evidence="1">CBS 627.86</strain>
    </source>
</reference>
<accession>A0A6A5YZC1</accession>
<organism evidence="1 2">
    <name type="scientific">Lophiotrema nucula</name>
    <dbReference type="NCBI Taxonomy" id="690887"/>
    <lineage>
        <taxon>Eukaryota</taxon>
        <taxon>Fungi</taxon>
        <taxon>Dikarya</taxon>
        <taxon>Ascomycota</taxon>
        <taxon>Pezizomycotina</taxon>
        <taxon>Dothideomycetes</taxon>
        <taxon>Pleosporomycetidae</taxon>
        <taxon>Pleosporales</taxon>
        <taxon>Lophiotremataceae</taxon>
        <taxon>Lophiotrema</taxon>
    </lineage>
</organism>